<reference evidence="2 3" key="1">
    <citation type="journal article" date="2020" name="bioRxiv">
        <title>Whole genome comparisons of ergot fungi reveals the divergence and evolution of species within the genus Claviceps are the result of varying mechanisms driving genome evolution and host range expansion.</title>
        <authorList>
            <person name="Wyka S.A."/>
            <person name="Mondo S.J."/>
            <person name="Liu M."/>
            <person name="Dettman J."/>
            <person name="Nalam V."/>
            <person name="Broders K.D."/>
        </authorList>
    </citation>
    <scope>NUCLEOTIDE SEQUENCE</scope>
    <source>
        <strain evidence="2">CCC 1102</strain>
        <strain evidence="1 3">LM583</strain>
    </source>
</reference>
<dbReference type="Proteomes" id="UP000742024">
    <property type="component" value="Unassembled WGS sequence"/>
</dbReference>
<dbReference type="EMBL" id="SRPS01000024">
    <property type="protein sequence ID" value="KAG5975498.1"/>
    <property type="molecule type" value="Genomic_DNA"/>
</dbReference>
<dbReference type="EMBL" id="SRPR01000020">
    <property type="protein sequence ID" value="KAG5966419.1"/>
    <property type="molecule type" value="Genomic_DNA"/>
</dbReference>
<dbReference type="AlphaFoldDB" id="A0A9P7MYT2"/>
<sequence length="107" mass="11420">MLQVVGFAAQPGYDYGLRSTATAYSGYGLGVYGGSISLTPAASLFFKHPGCSEARNPRLFQAHNKLAIRKGRIMEDQLFATKVTSSIQSFTSGKPQVVKSLNVGSES</sequence>
<evidence type="ECO:0000313" key="3">
    <source>
        <dbReference type="Proteomes" id="UP000742024"/>
    </source>
</evidence>
<name>A0A9P7MYT2_9HYPO</name>
<gene>
    <name evidence="2" type="ORF">E4U56_003698</name>
    <name evidence="1" type="ORF">E4U57_002483</name>
</gene>
<dbReference type="Proteomes" id="UP000784919">
    <property type="component" value="Unassembled WGS sequence"/>
</dbReference>
<organism evidence="2 4">
    <name type="scientific">Claviceps arundinis</name>
    <dbReference type="NCBI Taxonomy" id="1623583"/>
    <lineage>
        <taxon>Eukaryota</taxon>
        <taxon>Fungi</taxon>
        <taxon>Dikarya</taxon>
        <taxon>Ascomycota</taxon>
        <taxon>Pezizomycotina</taxon>
        <taxon>Sordariomycetes</taxon>
        <taxon>Hypocreomycetidae</taxon>
        <taxon>Hypocreales</taxon>
        <taxon>Clavicipitaceae</taxon>
        <taxon>Claviceps</taxon>
    </lineage>
</organism>
<evidence type="ECO:0000313" key="2">
    <source>
        <dbReference type="EMBL" id="KAG5975498.1"/>
    </source>
</evidence>
<evidence type="ECO:0000313" key="1">
    <source>
        <dbReference type="EMBL" id="KAG5966419.1"/>
    </source>
</evidence>
<comment type="caution">
    <text evidence="2">The sequence shown here is derived from an EMBL/GenBank/DDBJ whole genome shotgun (WGS) entry which is preliminary data.</text>
</comment>
<proteinExistence type="predicted"/>
<keyword evidence="3" id="KW-1185">Reference proteome</keyword>
<protein>
    <submittedName>
        <fullName evidence="2">Uncharacterized protein</fullName>
    </submittedName>
</protein>
<accession>A0A9P7MYT2</accession>
<evidence type="ECO:0000313" key="4">
    <source>
        <dbReference type="Proteomes" id="UP000784919"/>
    </source>
</evidence>